<feature type="non-terminal residue" evidence="1">
    <location>
        <position position="1"/>
    </location>
</feature>
<protein>
    <submittedName>
        <fullName evidence="1">2410_t:CDS:1</fullName>
    </submittedName>
</protein>
<organism evidence="1 2">
    <name type="scientific">Diversispora eburnea</name>
    <dbReference type="NCBI Taxonomy" id="1213867"/>
    <lineage>
        <taxon>Eukaryota</taxon>
        <taxon>Fungi</taxon>
        <taxon>Fungi incertae sedis</taxon>
        <taxon>Mucoromycota</taxon>
        <taxon>Glomeromycotina</taxon>
        <taxon>Glomeromycetes</taxon>
        <taxon>Diversisporales</taxon>
        <taxon>Diversisporaceae</taxon>
        <taxon>Diversispora</taxon>
    </lineage>
</organism>
<proteinExistence type="predicted"/>
<accession>A0A9N9FZU1</accession>
<reference evidence="1" key="1">
    <citation type="submission" date="2021-06" db="EMBL/GenBank/DDBJ databases">
        <authorList>
            <person name="Kallberg Y."/>
            <person name="Tangrot J."/>
            <person name="Rosling A."/>
        </authorList>
    </citation>
    <scope>NUCLEOTIDE SEQUENCE</scope>
    <source>
        <strain evidence="1">AZ414A</strain>
    </source>
</reference>
<dbReference type="AlphaFoldDB" id="A0A9N9FZU1"/>
<evidence type="ECO:0000313" key="1">
    <source>
        <dbReference type="EMBL" id="CAG8567588.1"/>
    </source>
</evidence>
<gene>
    <name evidence="1" type="ORF">DEBURN_LOCUS7910</name>
</gene>
<comment type="caution">
    <text evidence="1">The sequence shown here is derived from an EMBL/GenBank/DDBJ whole genome shotgun (WGS) entry which is preliminary data.</text>
</comment>
<name>A0A9N9FZU1_9GLOM</name>
<evidence type="ECO:0000313" key="2">
    <source>
        <dbReference type="Proteomes" id="UP000789706"/>
    </source>
</evidence>
<dbReference type="Proteomes" id="UP000789706">
    <property type="component" value="Unassembled WGS sequence"/>
</dbReference>
<dbReference type="EMBL" id="CAJVPK010001048">
    <property type="protein sequence ID" value="CAG8567588.1"/>
    <property type="molecule type" value="Genomic_DNA"/>
</dbReference>
<sequence>MILKWITSTTVTTVPTEVVINTNGQNTSVYATYLDPRVYAALISKKNANGTRLSDECYYISTPRPYENKSVSWDCDAGYYCFGPSNTSRFPCTDGFYCPENTQPVYCCAGYYCEDHKTIKLCPE</sequence>
<dbReference type="OrthoDB" id="2349503at2759"/>
<keyword evidence="2" id="KW-1185">Reference proteome</keyword>